<dbReference type="PROSITE" id="PS52050">
    <property type="entry name" value="WYL"/>
    <property type="match status" value="1"/>
</dbReference>
<dbReference type="InterPro" id="IPR051534">
    <property type="entry name" value="CBASS_pafABC_assoc_protein"/>
</dbReference>
<gene>
    <name evidence="3" type="ORF">GOB84_17580</name>
</gene>
<keyword evidence="4" id="KW-1185">Reference proteome</keyword>
<dbReference type="PANTHER" id="PTHR34580">
    <property type="match status" value="1"/>
</dbReference>
<dbReference type="Pfam" id="PF13280">
    <property type="entry name" value="WYL"/>
    <property type="match status" value="1"/>
</dbReference>
<feature type="domain" description="WCX" evidence="2">
    <location>
        <begin position="243"/>
        <end position="320"/>
    </location>
</feature>
<dbReference type="RefSeq" id="WP_173578724.1">
    <property type="nucleotide sequence ID" value="NZ_WOSW01000070.1"/>
</dbReference>
<reference evidence="3 4" key="1">
    <citation type="journal article" date="2020" name="Int. J. Syst. Evol. Microbiol.">
        <title>Novel acetic acid bacteria from cider fermentations: Acetobacter conturbans sp. nov. and Acetobacter fallax sp. nov.</title>
        <authorList>
            <person name="Sombolestani A.S."/>
            <person name="Cleenwerck I."/>
            <person name="Cnockaert M."/>
            <person name="Borremans W."/>
            <person name="Wieme A.D."/>
            <person name="De Vuyst L."/>
            <person name="Vandamme P."/>
        </authorList>
    </citation>
    <scope>NUCLEOTIDE SEQUENCE [LARGE SCALE GENOMIC DNA]</scope>
    <source>
        <strain evidence="3 4">LMG 1637</strain>
    </source>
</reference>
<evidence type="ECO:0000259" key="2">
    <source>
        <dbReference type="Pfam" id="PF25583"/>
    </source>
</evidence>
<organism evidence="3 4">
    <name type="scientific">Acetobacter fallax</name>
    <dbReference type="NCBI Taxonomy" id="1737473"/>
    <lineage>
        <taxon>Bacteria</taxon>
        <taxon>Pseudomonadati</taxon>
        <taxon>Pseudomonadota</taxon>
        <taxon>Alphaproteobacteria</taxon>
        <taxon>Acetobacterales</taxon>
        <taxon>Acetobacteraceae</taxon>
        <taxon>Acetobacter</taxon>
    </lineage>
</organism>
<evidence type="ECO:0000313" key="4">
    <source>
        <dbReference type="Proteomes" id="UP000615326"/>
    </source>
</evidence>
<comment type="caution">
    <text evidence="3">The sequence shown here is derived from an EMBL/GenBank/DDBJ whole genome shotgun (WGS) entry which is preliminary data.</text>
</comment>
<dbReference type="Pfam" id="PF25583">
    <property type="entry name" value="WCX"/>
    <property type="match status" value="1"/>
</dbReference>
<accession>A0ABX0KFF6</accession>
<name>A0ABX0KFF6_9PROT</name>
<protein>
    <submittedName>
        <fullName evidence="3">WYL domain-containing protein</fullName>
    </submittedName>
</protein>
<sequence>MRHEKAVGLLRLARQMAGSAEGLSLNDMARIMGVSRRTADRLRVALAELFPQMEEITDGRSIRFRISGGLDGFLQTPTVDELAELHTAVTTLANRGSNVRADLLASLQDKVRAALRPSMRARMAPDLSALTLAEGHAFQAGPRPITDPILLETIRMALKAACTVRFFYANARGKIRTVTPWGLLYDSACYLVGPEMGKTEPALWRLDRMQAIEISDNRALPAPEGWNIENFISHSFGAYHEPPRDIVLCFSSTSASQAAHYIFHPTQTHEVLSDGSLVVRFQAGGLREIAYHLFTWGTAVQILAPAELRTELHELLRSAADHHERSPEMMSAFR</sequence>
<evidence type="ECO:0000313" key="3">
    <source>
        <dbReference type="EMBL" id="NHO34302.1"/>
    </source>
</evidence>
<dbReference type="PANTHER" id="PTHR34580:SF1">
    <property type="entry name" value="PROTEIN PAFC"/>
    <property type="match status" value="1"/>
</dbReference>
<dbReference type="InterPro" id="IPR057727">
    <property type="entry name" value="WCX_dom"/>
</dbReference>
<dbReference type="InterPro" id="IPR026881">
    <property type="entry name" value="WYL_dom"/>
</dbReference>
<feature type="domain" description="WYL" evidence="1">
    <location>
        <begin position="151"/>
        <end position="214"/>
    </location>
</feature>
<dbReference type="EMBL" id="WOSW01000070">
    <property type="protein sequence ID" value="NHO34302.1"/>
    <property type="molecule type" value="Genomic_DNA"/>
</dbReference>
<evidence type="ECO:0000259" key="1">
    <source>
        <dbReference type="Pfam" id="PF13280"/>
    </source>
</evidence>
<dbReference type="Proteomes" id="UP000615326">
    <property type="component" value="Unassembled WGS sequence"/>
</dbReference>
<proteinExistence type="predicted"/>